<keyword evidence="7" id="KW-1133">Transmembrane helix</keyword>
<keyword evidence="3 6" id="KW-0863">Zinc-finger</keyword>
<evidence type="ECO:0000256" key="3">
    <source>
        <dbReference type="ARBA" id="ARBA00022771"/>
    </source>
</evidence>
<evidence type="ECO:0000256" key="7">
    <source>
        <dbReference type="SAM" id="Phobius"/>
    </source>
</evidence>
<gene>
    <name evidence="9" type="ORF">PVL29_005195</name>
</gene>
<dbReference type="Pfam" id="PF13441">
    <property type="entry name" value="Gly-zipper_YMGG"/>
    <property type="match status" value="1"/>
</dbReference>
<organism evidence="9 10">
    <name type="scientific">Vitis rotundifolia</name>
    <name type="common">Muscadine grape</name>
    <dbReference type="NCBI Taxonomy" id="103349"/>
    <lineage>
        <taxon>Eukaryota</taxon>
        <taxon>Viridiplantae</taxon>
        <taxon>Streptophyta</taxon>
        <taxon>Embryophyta</taxon>
        <taxon>Tracheophyta</taxon>
        <taxon>Spermatophyta</taxon>
        <taxon>Magnoliopsida</taxon>
        <taxon>eudicotyledons</taxon>
        <taxon>Gunneridae</taxon>
        <taxon>Pentapetalae</taxon>
        <taxon>rosids</taxon>
        <taxon>Vitales</taxon>
        <taxon>Vitaceae</taxon>
        <taxon>Viteae</taxon>
        <taxon>Vitis</taxon>
    </lineage>
</organism>
<keyword evidence="5 7" id="KW-0472">Membrane</keyword>
<evidence type="ECO:0000256" key="1">
    <source>
        <dbReference type="ARBA" id="ARBA00004370"/>
    </source>
</evidence>
<proteinExistence type="predicted"/>
<comment type="subcellular location">
    <subcellularLocation>
        <location evidence="1">Membrane</location>
    </subcellularLocation>
</comment>
<reference evidence="9 10" key="1">
    <citation type="journal article" date="2023" name="BMC Biotechnol.">
        <title>Vitis rotundifolia cv Carlos genome sequencing.</title>
        <authorList>
            <person name="Huff M."/>
            <person name="Hulse-Kemp A."/>
            <person name="Scheffler B."/>
            <person name="Youngblood R."/>
            <person name="Simpson S."/>
            <person name="Babiker E."/>
            <person name="Staton M."/>
        </authorList>
    </citation>
    <scope>NUCLEOTIDE SEQUENCE [LARGE SCALE GENOMIC DNA]</scope>
    <source>
        <tissue evidence="9">Leaf</tissue>
    </source>
</reference>
<evidence type="ECO:0000259" key="8">
    <source>
        <dbReference type="PROSITE" id="PS50089"/>
    </source>
</evidence>
<evidence type="ECO:0000256" key="6">
    <source>
        <dbReference type="PROSITE-ProRule" id="PRU00175"/>
    </source>
</evidence>
<dbReference type="InterPro" id="IPR001841">
    <property type="entry name" value="Znf_RING"/>
</dbReference>
<evidence type="ECO:0000313" key="10">
    <source>
        <dbReference type="Proteomes" id="UP001168098"/>
    </source>
</evidence>
<dbReference type="InterPro" id="IPR027367">
    <property type="entry name" value="Gly-zipper_YMGG"/>
</dbReference>
<keyword evidence="2" id="KW-0479">Metal-binding</keyword>
<dbReference type="PANTHER" id="PTHR46151:SF7">
    <property type="entry name" value="NEP1-INTERACTING PROTEIN 1"/>
    <property type="match status" value="1"/>
</dbReference>
<dbReference type="SUPFAM" id="SSF57850">
    <property type="entry name" value="RING/U-box"/>
    <property type="match status" value="1"/>
</dbReference>
<dbReference type="EMBL" id="JARBHA010000004">
    <property type="protein sequence ID" value="KAJ9703819.1"/>
    <property type="molecule type" value="Genomic_DNA"/>
</dbReference>
<keyword evidence="4" id="KW-0862">Zinc</keyword>
<dbReference type="InterPro" id="IPR013083">
    <property type="entry name" value="Znf_RING/FYVE/PHD"/>
</dbReference>
<dbReference type="PROSITE" id="PS50089">
    <property type="entry name" value="ZF_RING_2"/>
    <property type="match status" value="1"/>
</dbReference>
<dbReference type="PANTHER" id="PTHR46151">
    <property type="entry name" value="NEP1-INTERACTING PROTEIN-LIKE 2"/>
    <property type="match status" value="1"/>
</dbReference>
<dbReference type="Pfam" id="PF13639">
    <property type="entry name" value="zf-RING_2"/>
    <property type="match status" value="1"/>
</dbReference>
<dbReference type="AlphaFoldDB" id="A0AA39AAT7"/>
<keyword evidence="10" id="KW-1185">Reference proteome</keyword>
<feature type="transmembrane region" description="Helical" evidence="7">
    <location>
        <begin position="28"/>
        <end position="59"/>
    </location>
</feature>
<dbReference type="Proteomes" id="UP001168098">
    <property type="component" value="Unassembled WGS sequence"/>
</dbReference>
<sequence length="248" mass="26846">MEFYAYPSHSYSWPSFSFANLVGRVRDFFSFAFSAILGNVFSAIFTFFFALVGTMLGAMTGALIGQETESGFVRGAAVGAISGAVFSIEVFESSLVLWQSDESGIGCLLYLIDVIVSLLSGRLVRERIGPAMLSAVQSQMGAVEASYDEAPNLFDTGGAKGLPGDSVEKIPKITITSDNNGDASGEKVSCSVCLQDFQLGETVRSLPHCHHMFHLPCIDKWLLDTLLALYAEGICNLFSVNYNTRRVL</sequence>
<evidence type="ECO:0000256" key="5">
    <source>
        <dbReference type="ARBA" id="ARBA00023136"/>
    </source>
</evidence>
<dbReference type="Gene3D" id="3.30.40.10">
    <property type="entry name" value="Zinc/RING finger domain, C3HC4 (zinc finger)"/>
    <property type="match status" value="1"/>
</dbReference>
<dbReference type="GO" id="GO:0008270">
    <property type="term" value="F:zinc ion binding"/>
    <property type="evidence" value="ECO:0007669"/>
    <property type="project" value="UniProtKB-KW"/>
</dbReference>
<evidence type="ECO:0000256" key="2">
    <source>
        <dbReference type="ARBA" id="ARBA00022723"/>
    </source>
</evidence>
<evidence type="ECO:0000256" key="4">
    <source>
        <dbReference type="ARBA" id="ARBA00022833"/>
    </source>
</evidence>
<protein>
    <recommendedName>
        <fullName evidence="8">RING-type domain-containing protein</fullName>
    </recommendedName>
</protein>
<keyword evidence="7" id="KW-0812">Transmembrane</keyword>
<accession>A0AA39AAT7</accession>
<feature type="domain" description="RING-type" evidence="8">
    <location>
        <begin position="190"/>
        <end position="235"/>
    </location>
</feature>
<evidence type="ECO:0000313" key="9">
    <source>
        <dbReference type="EMBL" id="KAJ9703819.1"/>
    </source>
</evidence>
<dbReference type="GO" id="GO:0016020">
    <property type="term" value="C:membrane"/>
    <property type="evidence" value="ECO:0007669"/>
    <property type="project" value="UniProtKB-SubCell"/>
</dbReference>
<name>A0AA39AAT7_VITRO</name>
<comment type="caution">
    <text evidence="9">The sequence shown here is derived from an EMBL/GenBank/DDBJ whole genome shotgun (WGS) entry which is preliminary data.</text>
</comment>